<reference evidence="2" key="1">
    <citation type="submission" date="2022-11" db="EMBL/GenBank/DDBJ databases">
        <authorList>
            <person name="Petersen C."/>
        </authorList>
    </citation>
    <scope>NUCLEOTIDE SEQUENCE</scope>
    <source>
        <strain evidence="2">IBT 29864</strain>
    </source>
</reference>
<dbReference type="AlphaFoldDB" id="A0A9W9RF85"/>
<dbReference type="RefSeq" id="XP_056550423.1">
    <property type="nucleotide sequence ID" value="XM_056704463.1"/>
</dbReference>
<evidence type="ECO:0000313" key="3">
    <source>
        <dbReference type="Proteomes" id="UP001147782"/>
    </source>
</evidence>
<comment type="caution">
    <text evidence="2">The sequence shown here is derived from an EMBL/GenBank/DDBJ whole genome shotgun (WGS) entry which is preliminary data.</text>
</comment>
<evidence type="ECO:0000256" key="1">
    <source>
        <dbReference type="SAM" id="Coils"/>
    </source>
</evidence>
<reference evidence="2" key="2">
    <citation type="journal article" date="2023" name="IMA Fungus">
        <title>Comparative genomic study of the Penicillium genus elucidates a diverse pangenome and 15 lateral gene transfer events.</title>
        <authorList>
            <person name="Petersen C."/>
            <person name="Sorensen T."/>
            <person name="Nielsen M.R."/>
            <person name="Sondergaard T.E."/>
            <person name="Sorensen J.L."/>
            <person name="Fitzpatrick D.A."/>
            <person name="Frisvad J.C."/>
            <person name="Nielsen K.L."/>
        </authorList>
    </citation>
    <scope>NUCLEOTIDE SEQUENCE</scope>
    <source>
        <strain evidence="2">IBT 29864</strain>
    </source>
</reference>
<proteinExistence type="predicted"/>
<sequence>MSDSHTTVEKVDDPTFSDDLLGEIAKLTVQKSVLQIKLNAAMVELQSFKENPLTDRVEDLEKKLADANAKNAVLIERFHQPLVHQIICNKFIEKINEVTSKHLGLPASIRLVSKSLDDASPVTNGGLGGCTPSSTHYRHRGVAQMVTRA</sequence>
<organism evidence="2 3">
    <name type="scientific">Penicillium cataractarum</name>
    <dbReference type="NCBI Taxonomy" id="2100454"/>
    <lineage>
        <taxon>Eukaryota</taxon>
        <taxon>Fungi</taxon>
        <taxon>Dikarya</taxon>
        <taxon>Ascomycota</taxon>
        <taxon>Pezizomycotina</taxon>
        <taxon>Eurotiomycetes</taxon>
        <taxon>Eurotiomycetidae</taxon>
        <taxon>Eurotiales</taxon>
        <taxon>Aspergillaceae</taxon>
        <taxon>Penicillium</taxon>
    </lineage>
</organism>
<name>A0A9W9RF85_9EURO</name>
<gene>
    <name evidence="2" type="ORF">N7496_011550</name>
</gene>
<dbReference type="GeneID" id="81443642"/>
<protein>
    <submittedName>
        <fullName evidence="2">Uncharacterized protein</fullName>
    </submittedName>
</protein>
<accession>A0A9W9RF85</accession>
<keyword evidence="3" id="KW-1185">Reference proteome</keyword>
<keyword evidence="1" id="KW-0175">Coiled coil</keyword>
<evidence type="ECO:0000313" key="2">
    <source>
        <dbReference type="EMBL" id="KAJ5359137.1"/>
    </source>
</evidence>
<dbReference type="Proteomes" id="UP001147782">
    <property type="component" value="Unassembled WGS sequence"/>
</dbReference>
<dbReference type="EMBL" id="JAPZBS010000009">
    <property type="protein sequence ID" value="KAJ5359137.1"/>
    <property type="molecule type" value="Genomic_DNA"/>
</dbReference>
<feature type="coiled-coil region" evidence="1">
    <location>
        <begin position="50"/>
        <end position="77"/>
    </location>
</feature>